<evidence type="ECO:0000313" key="3">
    <source>
        <dbReference type="EMBL" id="SFE40775.1"/>
    </source>
</evidence>
<dbReference type="STRING" id="1045775.SAMN05216378_3016"/>
<dbReference type="Pfam" id="PF12215">
    <property type="entry name" value="Glyco_hydr_116N"/>
    <property type="match status" value="1"/>
</dbReference>
<feature type="domain" description="Glycosyl-hydrolase family 116 N-terminal" evidence="2">
    <location>
        <begin position="15"/>
        <end position="339"/>
    </location>
</feature>
<dbReference type="InterPro" id="IPR008928">
    <property type="entry name" value="6-hairpin_glycosidase_sf"/>
</dbReference>
<accession>A0A1I2A9N6</accession>
<dbReference type="Pfam" id="PF04685">
    <property type="entry name" value="DUF608"/>
    <property type="match status" value="1"/>
</dbReference>
<dbReference type="InterPro" id="IPR006775">
    <property type="entry name" value="GH116_catalytic"/>
</dbReference>
<organism evidence="3 4">
    <name type="scientific">Paenibacillus catalpae</name>
    <dbReference type="NCBI Taxonomy" id="1045775"/>
    <lineage>
        <taxon>Bacteria</taxon>
        <taxon>Bacillati</taxon>
        <taxon>Bacillota</taxon>
        <taxon>Bacilli</taxon>
        <taxon>Bacillales</taxon>
        <taxon>Paenibacillaceae</taxon>
        <taxon>Paenibacillus</taxon>
    </lineage>
</organism>
<dbReference type="Gene3D" id="1.50.10.10">
    <property type="match status" value="1"/>
</dbReference>
<reference evidence="4" key="1">
    <citation type="submission" date="2016-10" db="EMBL/GenBank/DDBJ databases">
        <authorList>
            <person name="Varghese N."/>
            <person name="Submissions S."/>
        </authorList>
    </citation>
    <scope>NUCLEOTIDE SEQUENCE [LARGE SCALE GENOMIC DNA]</scope>
    <source>
        <strain evidence="4">CGMCC 1.10784</strain>
    </source>
</reference>
<dbReference type="PANTHER" id="PTHR12654:SF0">
    <property type="entry name" value="NON-LYSOSOMAL GLUCOSYLCERAMIDASE"/>
    <property type="match status" value="1"/>
</dbReference>
<dbReference type="AlphaFoldDB" id="A0A1I2A9N6"/>
<dbReference type="Proteomes" id="UP000198855">
    <property type="component" value="Unassembled WGS sequence"/>
</dbReference>
<name>A0A1I2A9N6_9BACL</name>
<dbReference type="InterPro" id="IPR012341">
    <property type="entry name" value="6hp_glycosidase-like_sf"/>
</dbReference>
<feature type="domain" description="Glycosyl-hydrolase family 116 catalytic region" evidence="1">
    <location>
        <begin position="456"/>
        <end position="754"/>
    </location>
</feature>
<dbReference type="PANTHER" id="PTHR12654">
    <property type="entry name" value="BILE ACID BETA-GLUCOSIDASE-RELATED"/>
    <property type="match status" value="1"/>
</dbReference>
<dbReference type="GO" id="GO:0005975">
    <property type="term" value="P:carbohydrate metabolic process"/>
    <property type="evidence" value="ECO:0007669"/>
    <property type="project" value="InterPro"/>
</dbReference>
<gene>
    <name evidence="3" type="ORF">SAMN05216378_3016</name>
</gene>
<dbReference type="SUPFAM" id="SSF48208">
    <property type="entry name" value="Six-hairpin glycosidases"/>
    <property type="match status" value="1"/>
</dbReference>
<dbReference type="GO" id="GO:0004553">
    <property type="term" value="F:hydrolase activity, hydrolyzing O-glycosyl compounds"/>
    <property type="evidence" value="ECO:0007669"/>
    <property type="project" value="InterPro"/>
</dbReference>
<sequence length="866" mass="97705">MGKRYKGAKTREISFPLGGIGSGSIGLAGNGRLIDWEIFNRPNKKSFNGFSHFAIKAEQQGRLLDARILNGDLQGPYIGEHIRGGPWYSGYGFGPESQTMAGMPHFAETEFRGEFPLSGMTFADPSFPGRVELLAFNPFIPLNDQDSSIPAAFFEWEIENSGEEPVTYTIGLSAGNPMPTEKVIHRYKETVSETGCQAHTLSLSSSQYDADHPQYGDICIATDAAEVSHQDFWYRGGWCDALEMYWHDFAKPGPLTNRTYAVDMPPSERHKDTGTLAAHVTLSPGEKGKVRFTISWNFPNMVNFWNPQRTGSNSWKHYYATLFDNSEASGVYALKHWDRLFAETITFKDALFSSTVPEVVKEAVSANLSVLKSATCLRLTDGSFYGFEGVTEDTGSCEGSCTHVWNYAYALPFLFPKLERSMRDLDFRYNSRSDGRMSFRLMLPVGREQQHYHACADGQFGGVIKAYRDWKISGNTEWLISNWPAIRKSIEYAWADTNVDQWDPLRKGVLEGRQHHTLDMELYGPNSWLTGFYLAALKAGSEMAAFLGESETAEAYKQIFDKGKEWADRYLFNGSYYSQLIDLSDQTILPRYGEDAVRGYWNEELAEIKYQIADGCVIDQVLAQWHANLCGLGEIFDKEQTRTALQSLYRHNYKPSMRNEANTWRLYSLNDEAGLVICTWPEGTVKPSIPLTYNSETMTGFEYQAASHMIQEGLIEEGLSIVRAIRDRYDGEKRNPWNEIECGSNYARSMASYSLLHAFSGFEFDMVKGMIGFQPVQTVDEEFRTFWSLDQGWGIFEMSAGSVSVKVLGGELGLKELKLAPALLNKISRIHAGDEEIRFGINEDTVHFQDELILHADQAVVLTLFN</sequence>
<keyword evidence="4" id="KW-1185">Reference proteome</keyword>
<dbReference type="OrthoDB" id="1007311at2"/>
<dbReference type="InterPro" id="IPR024462">
    <property type="entry name" value="GH116_N"/>
</dbReference>
<evidence type="ECO:0000313" key="4">
    <source>
        <dbReference type="Proteomes" id="UP000198855"/>
    </source>
</evidence>
<evidence type="ECO:0000259" key="1">
    <source>
        <dbReference type="Pfam" id="PF04685"/>
    </source>
</evidence>
<dbReference type="EMBL" id="FOMT01000003">
    <property type="protein sequence ID" value="SFE40775.1"/>
    <property type="molecule type" value="Genomic_DNA"/>
</dbReference>
<evidence type="ECO:0000259" key="2">
    <source>
        <dbReference type="Pfam" id="PF12215"/>
    </source>
</evidence>
<protein>
    <submittedName>
        <fullName evidence="3">Uncharacterized protein, contains GBA2_N and DUF608 domains</fullName>
    </submittedName>
</protein>
<dbReference type="RefSeq" id="WP_091186460.1">
    <property type="nucleotide sequence ID" value="NZ_FOMT01000003.1"/>
</dbReference>
<dbReference type="InterPro" id="IPR052566">
    <property type="entry name" value="Non-lysos_glucosylceramidase"/>
</dbReference>
<proteinExistence type="predicted"/>